<evidence type="ECO:0000313" key="1">
    <source>
        <dbReference type="EMBL" id="MFC7618555.1"/>
    </source>
</evidence>
<gene>
    <name evidence="1" type="ORF">ACFQV2_39680</name>
</gene>
<dbReference type="Proteomes" id="UP001596512">
    <property type="component" value="Unassembled WGS sequence"/>
</dbReference>
<comment type="caution">
    <text evidence="1">The sequence shown here is derived from an EMBL/GenBank/DDBJ whole genome shotgun (WGS) entry which is preliminary data.</text>
</comment>
<dbReference type="EMBL" id="JBHTEY010000004">
    <property type="protein sequence ID" value="MFC7618555.1"/>
    <property type="molecule type" value="Genomic_DNA"/>
</dbReference>
<reference evidence="2" key="1">
    <citation type="journal article" date="2019" name="Int. J. Syst. Evol. Microbiol.">
        <title>The Global Catalogue of Microorganisms (GCM) 10K type strain sequencing project: providing services to taxonomists for standard genome sequencing and annotation.</title>
        <authorList>
            <consortium name="The Broad Institute Genomics Platform"/>
            <consortium name="The Broad Institute Genome Sequencing Center for Infectious Disease"/>
            <person name="Wu L."/>
            <person name="Ma J."/>
        </authorList>
    </citation>
    <scope>NUCLEOTIDE SEQUENCE [LARGE SCALE GENOMIC DNA]</scope>
    <source>
        <strain evidence="2">JCM 17695</strain>
    </source>
</reference>
<sequence>MLSDVTGAKTEALLPAGTSELVAQLNSAAAACSSGRGQRR</sequence>
<accession>A0ABW2TXC2</accession>
<keyword evidence="2" id="KW-1185">Reference proteome</keyword>
<organism evidence="1 2">
    <name type="scientific">Actinokineospora soli</name>
    <dbReference type="NCBI Taxonomy" id="1048753"/>
    <lineage>
        <taxon>Bacteria</taxon>
        <taxon>Bacillati</taxon>
        <taxon>Actinomycetota</taxon>
        <taxon>Actinomycetes</taxon>
        <taxon>Pseudonocardiales</taxon>
        <taxon>Pseudonocardiaceae</taxon>
        <taxon>Actinokineospora</taxon>
    </lineage>
</organism>
<name>A0ABW2TXC2_9PSEU</name>
<protein>
    <recommendedName>
        <fullName evidence="3">FXSXX-COOH protein</fullName>
    </recommendedName>
</protein>
<proteinExistence type="predicted"/>
<evidence type="ECO:0008006" key="3">
    <source>
        <dbReference type="Google" id="ProtNLM"/>
    </source>
</evidence>
<evidence type="ECO:0000313" key="2">
    <source>
        <dbReference type="Proteomes" id="UP001596512"/>
    </source>
</evidence>